<protein>
    <submittedName>
        <fullName evidence="3">Uncharacterized protein</fullName>
    </submittedName>
</protein>
<evidence type="ECO:0000256" key="1">
    <source>
        <dbReference type="SAM" id="MobiDB-lite"/>
    </source>
</evidence>
<dbReference type="OrthoDB" id="1677957at2"/>
<name>A0A2N5N9R5_9BACL</name>
<feature type="transmembrane region" description="Helical" evidence="2">
    <location>
        <begin position="456"/>
        <end position="476"/>
    </location>
</feature>
<dbReference type="RefSeq" id="WP_028599148.1">
    <property type="nucleotide sequence ID" value="NZ_BIMM01000019.1"/>
</dbReference>
<feature type="transmembrane region" description="Helical" evidence="2">
    <location>
        <begin position="482"/>
        <end position="508"/>
    </location>
</feature>
<organism evidence="3 4">
    <name type="scientific">Paenibacillus pasadenensis</name>
    <dbReference type="NCBI Taxonomy" id="217090"/>
    <lineage>
        <taxon>Bacteria</taxon>
        <taxon>Bacillati</taxon>
        <taxon>Bacillota</taxon>
        <taxon>Bacilli</taxon>
        <taxon>Bacillales</taxon>
        <taxon>Paenibacillaceae</taxon>
        <taxon>Paenibacillus</taxon>
    </lineage>
</organism>
<gene>
    <name evidence="3" type="ORF">B8V81_1298</name>
</gene>
<dbReference type="AlphaFoldDB" id="A0A2N5N9R5"/>
<evidence type="ECO:0000313" key="4">
    <source>
        <dbReference type="Proteomes" id="UP000234789"/>
    </source>
</evidence>
<accession>A0A2N5N9R5</accession>
<sequence>MATLQATIRLYDRFSGELRKVNQTLERTIQLSDKLQRQLAKPLKVSVQTSGAHQEINGVMQRLGRLRQSRLALQVRLNVPEEDISRLRKQIQKRLDEPFKVSVKAAGDGAQRDPGGGFGKMDRVTSIFRFVAGAKDFLKALPELTKMFLAFRAGGLKALLGLGAAGAGAAGAGALGAGVLGGAAGAAAAGASHAGEGAPSVAQLMTSGLTAAFRTAVPLFKSSVGGAMAQQETIDRYSVAAGSDAGGQAIFDAVSRQALGANVNPAEAQQTALSFLKVTTDPTQVAALNRMAMRMQKLNPQSSLEESAGAMSAMMAGDPAELLKGLNLSEKQLQESGAGKAVASGDMDGFLRAMDGLLAKQGMSDAGFGKLTSTPGAKMEGIQQRAQFKLGEAGMPAMEALVPVMDKLLAAFDSGKFDPFFDALSAGLYIMAELLSGAADAALFLMDLFATHGGTIADVLTVLTAVLLPLMAVWLWSMVAPILAMAAAFFMANWPLLLIIAIIGLLVYALLQTGTSASQIIGFIVGLFFVLGATIYNIIASAWNLFATFAEFLINLFIDPVYAVQKLFYDLAMMFGNALYQMLLMTESFAGGFMEIILEGINGVIGLVNGLGAGMAKLFGKEYKGIAELDVKDPHALSSKLKGMLDKIEPPTSEKDPVRIGRLDALDPSAAGKKGYDLGKGALDKAGSLFNGEKDPIKDLFAGEDKWKGGGGMADKQNSMMGGAGAGAAPGGNIPNIGKVNEVGSIGSEVDIGSEELKVMRDLAEMKAIQNFVTLTPTVQVTTGPIHKQVDVDDVVRKIAASMEQEIESSAHGVYARI</sequence>
<evidence type="ECO:0000313" key="3">
    <source>
        <dbReference type="EMBL" id="PLT47074.1"/>
    </source>
</evidence>
<dbReference type="EMBL" id="NFEZ01000003">
    <property type="protein sequence ID" value="PLT47074.1"/>
    <property type="molecule type" value="Genomic_DNA"/>
</dbReference>
<evidence type="ECO:0000256" key="2">
    <source>
        <dbReference type="SAM" id="Phobius"/>
    </source>
</evidence>
<comment type="caution">
    <text evidence="3">The sequence shown here is derived from an EMBL/GenBank/DDBJ whole genome shotgun (WGS) entry which is preliminary data.</text>
</comment>
<keyword evidence="2" id="KW-0812">Transmembrane</keyword>
<keyword evidence="4" id="KW-1185">Reference proteome</keyword>
<feature type="transmembrane region" description="Helical" evidence="2">
    <location>
        <begin position="545"/>
        <end position="564"/>
    </location>
</feature>
<dbReference type="Proteomes" id="UP000234789">
    <property type="component" value="Unassembled WGS sequence"/>
</dbReference>
<keyword evidence="2" id="KW-1133">Transmembrane helix</keyword>
<proteinExistence type="predicted"/>
<reference evidence="3 4" key="1">
    <citation type="submission" date="2017-05" db="EMBL/GenBank/DDBJ databases">
        <title>Functional genome analysis of Paenibacillus pasadenensis strain R16: insights on endophytic life style and antifungal activity.</title>
        <authorList>
            <person name="Passera A."/>
            <person name="Marcolungo L."/>
            <person name="Casati P."/>
            <person name="Brasca M."/>
            <person name="Quaglino F."/>
            <person name="Delledonne M."/>
        </authorList>
    </citation>
    <scope>NUCLEOTIDE SEQUENCE [LARGE SCALE GENOMIC DNA]</scope>
    <source>
        <strain evidence="3 4">R16</strain>
    </source>
</reference>
<keyword evidence="2" id="KW-0472">Membrane</keyword>
<feature type="region of interest" description="Disordered" evidence="1">
    <location>
        <begin position="708"/>
        <end position="733"/>
    </location>
</feature>
<feature type="transmembrane region" description="Helical" evidence="2">
    <location>
        <begin position="520"/>
        <end position="539"/>
    </location>
</feature>